<name>A0A1H8TCI4_9EURY</name>
<protein>
    <submittedName>
        <fullName evidence="3">Predicted transcriptional regulator, contains HTH domain</fullName>
    </submittedName>
</protein>
<dbReference type="InterPro" id="IPR036390">
    <property type="entry name" value="WH_DNA-bd_sf"/>
</dbReference>
<dbReference type="Proteomes" id="UP000199126">
    <property type="component" value="Unassembled WGS sequence"/>
</dbReference>
<organism evidence="3 4">
    <name type="scientific">Halogranum amylolyticum</name>
    <dbReference type="NCBI Taxonomy" id="660520"/>
    <lineage>
        <taxon>Archaea</taxon>
        <taxon>Methanobacteriati</taxon>
        <taxon>Methanobacteriota</taxon>
        <taxon>Stenosarchaea group</taxon>
        <taxon>Halobacteria</taxon>
        <taxon>Halobacteriales</taxon>
        <taxon>Haloferacaceae</taxon>
    </lineage>
</organism>
<dbReference type="Gene3D" id="1.10.10.10">
    <property type="entry name" value="Winged helix-like DNA-binding domain superfamily/Winged helix DNA-binding domain"/>
    <property type="match status" value="1"/>
</dbReference>
<evidence type="ECO:0000313" key="3">
    <source>
        <dbReference type="EMBL" id="SEO88800.1"/>
    </source>
</evidence>
<feature type="domain" description="HVO-A0261-like N-terminal" evidence="2">
    <location>
        <begin position="4"/>
        <end position="88"/>
    </location>
</feature>
<sequence length="256" mass="28466">MGARENIAFLVGSESRVELFRTLAERPYRPTELAEQCSCARETAQRTLGRFVERGWVAQSDCRYYLTPGGRSLLEQYNEFADVVRGADELEAFLTNLGSVAEEFPIERYRGVTLTKATTTDPHAPIDRYLTVLGSEPVDSFVGITPVVSRVYNEAAASIIGPETEMELVVDDSVLSVSESEYPDALQRANELDQFELLLTPSDIDFGLTVVDDYAYVGAYDDQSSLVACVDGNSEPLLSWARDVYSDYRQSAQPLR</sequence>
<dbReference type="Pfam" id="PF08350">
    <property type="entry name" value="FilR1_middle"/>
    <property type="match status" value="1"/>
</dbReference>
<evidence type="ECO:0000259" key="2">
    <source>
        <dbReference type="Pfam" id="PF25213"/>
    </source>
</evidence>
<dbReference type="OrthoDB" id="330490at2157"/>
<dbReference type="AlphaFoldDB" id="A0A1H8TCI4"/>
<evidence type="ECO:0000259" key="1">
    <source>
        <dbReference type="Pfam" id="PF08350"/>
    </source>
</evidence>
<accession>A0A1H8TCI4</accession>
<dbReference type="InterPro" id="IPR036388">
    <property type="entry name" value="WH-like_DNA-bd_sf"/>
</dbReference>
<reference evidence="4" key="1">
    <citation type="submission" date="2016-10" db="EMBL/GenBank/DDBJ databases">
        <authorList>
            <person name="Varghese N."/>
            <person name="Submissions S."/>
        </authorList>
    </citation>
    <scope>NUCLEOTIDE SEQUENCE [LARGE SCALE GENOMIC DNA]</scope>
    <source>
        <strain evidence="4">CGMCC 1.10121</strain>
    </source>
</reference>
<dbReference type="InterPro" id="IPR057527">
    <property type="entry name" value="HVO_A0261-like_N"/>
</dbReference>
<dbReference type="EMBL" id="FODV01000006">
    <property type="protein sequence ID" value="SEO88800.1"/>
    <property type="molecule type" value="Genomic_DNA"/>
</dbReference>
<dbReference type="RefSeq" id="WP_089825067.1">
    <property type="nucleotide sequence ID" value="NZ_FODV01000006.1"/>
</dbReference>
<feature type="domain" description="Methanogenesis regulatory protein FilR1 middle" evidence="1">
    <location>
        <begin position="122"/>
        <end position="250"/>
    </location>
</feature>
<keyword evidence="4" id="KW-1185">Reference proteome</keyword>
<evidence type="ECO:0000313" key="4">
    <source>
        <dbReference type="Proteomes" id="UP000199126"/>
    </source>
</evidence>
<dbReference type="Pfam" id="PF25213">
    <property type="entry name" value="HVO_A0261_N"/>
    <property type="match status" value="1"/>
</dbReference>
<dbReference type="InterPro" id="IPR013561">
    <property type="entry name" value="FilR1_middle_dom"/>
</dbReference>
<gene>
    <name evidence="3" type="ORF">SAMN04487948_106192</name>
</gene>
<proteinExistence type="predicted"/>
<dbReference type="SUPFAM" id="SSF46785">
    <property type="entry name" value="Winged helix' DNA-binding domain"/>
    <property type="match status" value="1"/>
</dbReference>